<organism evidence="1 2">
    <name type="scientific">Symbiodinium necroappetens</name>
    <dbReference type="NCBI Taxonomy" id="1628268"/>
    <lineage>
        <taxon>Eukaryota</taxon>
        <taxon>Sar</taxon>
        <taxon>Alveolata</taxon>
        <taxon>Dinophyceae</taxon>
        <taxon>Suessiales</taxon>
        <taxon>Symbiodiniaceae</taxon>
        <taxon>Symbiodinium</taxon>
    </lineage>
</organism>
<proteinExistence type="predicted"/>
<dbReference type="EMBL" id="CAJNJA010026954">
    <property type="protein sequence ID" value="CAE7567787.1"/>
    <property type="molecule type" value="Genomic_DNA"/>
</dbReference>
<evidence type="ECO:0000313" key="2">
    <source>
        <dbReference type="Proteomes" id="UP000601435"/>
    </source>
</evidence>
<evidence type="ECO:0000313" key="1">
    <source>
        <dbReference type="EMBL" id="CAE7567787.1"/>
    </source>
</evidence>
<reference evidence="1" key="1">
    <citation type="submission" date="2021-02" db="EMBL/GenBank/DDBJ databases">
        <authorList>
            <person name="Dougan E. K."/>
            <person name="Rhodes N."/>
            <person name="Thang M."/>
            <person name="Chan C."/>
        </authorList>
    </citation>
    <scope>NUCLEOTIDE SEQUENCE</scope>
</reference>
<sequence>MLATYQPSAPRTHSATAADFLPRSECDWAIPRFGELDEVLAGRVLGSYMSGTTTHVHDPQLQAVLAAPAAMVATTSAHQYPELPLLACTFSLGAAVAVVASRLVNHRRRAISVKAERSWRFGAVRLHLVDGIRVRDMDTVVVSSRNSLSKTKKGLLRSSSGTVTYSSTHRLKVDLDAQEIAYILGDGVPGGGHAWTPSRLAVEFKTRTGRPGVWMHYDIGLSSFLLLFPKTFEVFGPANEFVRLVRKNCRTLLDNVEDAMVRLAMGREDGRIHYNIADSASQDPEDKWVKHMNDLSFASASPKAHILPRLTTHRLKAAYIKSNDSAVAPERCHHTPLPSFPSCLSTSGILCCSVERWHFTCPVTEALVRNGSCTSF</sequence>
<protein>
    <submittedName>
        <fullName evidence="1">Ctsz protein</fullName>
    </submittedName>
</protein>
<name>A0A812U9G4_9DINO</name>
<dbReference type="Proteomes" id="UP000601435">
    <property type="component" value="Unassembled WGS sequence"/>
</dbReference>
<keyword evidence="2" id="KW-1185">Reference proteome</keyword>
<dbReference type="AlphaFoldDB" id="A0A812U9G4"/>
<gene>
    <name evidence="1" type="primary">Ctsz</name>
    <name evidence="1" type="ORF">SNEC2469_LOCUS16536</name>
</gene>
<comment type="caution">
    <text evidence="1">The sequence shown here is derived from an EMBL/GenBank/DDBJ whole genome shotgun (WGS) entry which is preliminary data.</text>
</comment>
<accession>A0A812U9G4</accession>
<dbReference type="OrthoDB" id="190265at2759"/>